<dbReference type="Gene3D" id="3.20.20.370">
    <property type="entry name" value="Glycoside hydrolase/deacetylase"/>
    <property type="match status" value="1"/>
</dbReference>
<comment type="caution">
    <text evidence="8">The sequence shown here is derived from an EMBL/GenBank/DDBJ whole genome shotgun (WGS) entry which is preliminary data.</text>
</comment>
<reference evidence="9" key="1">
    <citation type="submission" date="2020-01" db="EMBL/GenBank/DDBJ databases">
        <title>Sphingomonas sp. strain CSW-10.</title>
        <authorList>
            <person name="Chen W.-M."/>
        </authorList>
    </citation>
    <scope>NUCLEOTIDE SEQUENCE [LARGE SCALE GENOMIC DNA]</scope>
    <source>
        <strain evidence="9">CCP-1</strain>
    </source>
</reference>
<comment type="function">
    <text evidence="1">Is involved in generating a small heat-stable compound (Nod), an acylated oligomer of N-acetylglucosamine, that stimulates mitosis in various plant protoplasts.</text>
</comment>
<evidence type="ECO:0000256" key="5">
    <source>
        <dbReference type="ARBA" id="ARBA00022729"/>
    </source>
</evidence>
<evidence type="ECO:0000256" key="3">
    <source>
        <dbReference type="ARBA" id="ARBA00010973"/>
    </source>
</evidence>
<evidence type="ECO:0000256" key="2">
    <source>
        <dbReference type="ARBA" id="ARBA00004613"/>
    </source>
</evidence>
<evidence type="ECO:0000313" key="9">
    <source>
        <dbReference type="Proteomes" id="UP001517376"/>
    </source>
</evidence>
<dbReference type="Pfam" id="PF01522">
    <property type="entry name" value="Polysacc_deac_1"/>
    <property type="match status" value="1"/>
</dbReference>
<dbReference type="PANTHER" id="PTHR34216:SF3">
    <property type="entry name" value="POLY-BETA-1,6-N-ACETYL-D-GLUCOSAMINE N-DEACETYLASE"/>
    <property type="match status" value="1"/>
</dbReference>
<evidence type="ECO:0000259" key="7">
    <source>
        <dbReference type="PROSITE" id="PS51677"/>
    </source>
</evidence>
<dbReference type="PROSITE" id="PS51677">
    <property type="entry name" value="NODB"/>
    <property type="match status" value="1"/>
</dbReference>
<comment type="subcellular location">
    <subcellularLocation>
        <location evidence="2">Secreted</location>
    </subcellularLocation>
</comment>
<dbReference type="EMBL" id="JAAATW010000001">
    <property type="protein sequence ID" value="NBE06561.1"/>
    <property type="molecule type" value="Genomic_DNA"/>
</dbReference>
<organism evidence="8 9">
    <name type="scientific">Paragemmobacter ruber</name>
    <dbReference type="NCBI Taxonomy" id="1985673"/>
    <lineage>
        <taxon>Bacteria</taxon>
        <taxon>Pseudomonadati</taxon>
        <taxon>Pseudomonadota</taxon>
        <taxon>Alphaproteobacteria</taxon>
        <taxon>Rhodobacterales</taxon>
        <taxon>Paracoccaceae</taxon>
        <taxon>Paragemmobacter</taxon>
    </lineage>
</organism>
<keyword evidence="9" id="KW-1185">Reference proteome</keyword>
<dbReference type="PANTHER" id="PTHR34216">
    <property type="match status" value="1"/>
</dbReference>
<feature type="domain" description="NodB homology" evidence="7">
    <location>
        <begin position="90"/>
        <end position="326"/>
    </location>
</feature>
<evidence type="ECO:0000256" key="6">
    <source>
        <dbReference type="ARBA" id="ARBA00032976"/>
    </source>
</evidence>
<comment type="similarity">
    <text evidence="3">Belongs to the polysaccharide deacetylase family.</text>
</comment>
<proteinExistence type="inferred from homology"/>
<dbReference type="RefSeq" id="WP_161765549.1">
    <property type="nucleotide sequence ID" value="NZ_JAAATW010000001.1"/>
</dbReference>
<name>A0ABW9Y242_9RHOB</name>
<evidence type="ECO:0000256" key="1">
    <source>
        <dbReference type="ARBA" id="ARBA00003236"/>
    </source>
</evidence>
<keyword evidence="5" id="KW-0732">Signal</keyword>
<protein>
    <recommendedName>
        <fullName evidence="4">Chitooligosaccharide deacetylase</fullName>
    </recommendedName>
    <alternativeName>
        <fullName evidence="6">Nodulation protein B</fullName>
    </alternativeName>
</protein>
<evidence type="ECO:0000256" key="4">
    <source>
        <dbReference type="ARBA" id="ARBA00020071"/>
    </source>
</evidence>
<accession>A0ABW9Y242</accession>
<dbReference type="Proteomes" id="UP001517376">
    <property type="component" value="Unassembled WGS sequence"/>
</dbReference>
<dbReference type="InterPro" id="IPR051398">
    <property type="entry name" value="Polysacch_Deacetylase"/>
</dbReference>
<dbReference type="SUPFAM" id="SSF88713">
    <property type="entry name" value="Glycoside hydrolase/deacetylase"/>
    <property type="match status" value="1"/>
</dbReference>
<sequence>MSALLKRAARGVLGAAPVRAALQARALADDPVTVLCYHTLGPDAGGPDAWTALRVADFRVQVAMLAESYEIVTLDAALAEGPGRAQGGRPRAVLTFDDGEAGLHRHLLPLLDDLRVPVLVYVATAQIESGRPYWFDRLMGALGVGAHRVEVAGFGVFDIPAAPGPARWAGLGGLLEALKAESPARREVLTDAILAAHPLPPGRPPLGPMTGAELAALAESPWVTIGAHSHCHNLLDQLALDVAQDSMARSRDLLRAWTGQAVAHFAWPNGNHSTGLRAAAAGLGFATAAALDGGLWRRGADLFALPRVGVGRHDDAARLRLRMIGI</sequence>
<gene>
    <name evidence="8" type="ORF">GU920_03390</name>
</gene>
<dbReference type="InterPro" id="IPR002509">
    <property type="entry name" value="NODB_dom"/>
</dbReference>
<dbReference type="CDD" id="cd10918">
    <property type="entry name" value="CE4_NodB_like_5s_6s"/>
    <property type="match status" value="1"/>
</dbReference>
<evidence type="ECO:0000313" key="8">
    <source>
        <dbReference type="EMBL" id="NBE06561.1"/>
    </source>
</evidence>
<dbReference type="InterPro" id="IPR011330">
    <property type="entry name" value="Glyco_hydro/deAcase_b/a-brl"/>
</dbReference>